<dbReference type="Proteomes" id="UP001445472">
    <property type="component" value="Unassembled WGS sequence"/>
</dbReference>
<evidence type="ECO:0000313" key="2">
    <source>
        <dbReference type="Proteomes" id="UP001445472"/>
    </source>
</evidence>
<protein>
    <submittedName>
        <fullName evidence="1">Uncharacterized protein</fullName>
    </submittedName>
</protein>
<accession>A0ABV1V615</accession>
<reference evidence="1 2" key="1">
    <citation type="submission" date="2024-06" db="EMBL/GenBank/DDBJ databases">
        <title>The Natural Products Discovery Center: Release of the First 8490 Sequenced Strains for Exploring Actinobacteria Biosynthetic Diversity.</title>
        <authorList>
            <person name="Kalkreuter E."/>
            <person name="Kautsar S.A."/>
            <person name="Yang D."/>
            <person name="Bader C.D."/>
            <person name="Teijaro C.N."/>
            <person name="Fluegel L."/>
            <person name="Davis C.M."/>
            <person name="Simpson J.R."/>
            <person name="Lauterbach L."/>
            <person name="Steele A.D."/>
            <person name="Gui C."/>
            <person name="Meng S."/>
            <person name="Li G."/>
            <person name="Viehrig K."/>
            <person name="Ye F."/>
            <person name="Su P."/>
            <person name="Kiefer A.F."/>
            <person name="Nichols A."/>
            <person name="Cepeda A.J."/>
            <person name="Yan W."/>
            <person name="Fan B."/>
            <person name="Jiang Y."/>
            <person name="Adhikari A."/>
            <person name="Zheng C.-J."/>
            <person name="Schuster L."/>
            <person name="Cowan T.M."/>
            <person name="Smanski M.J."/>
            <person name="Chevrette M.G."/>
            <person name="De Carvalho L.P.S."/>
            <person name="Shen B."/>
        </authorList>
    </citation>
    <scope>NUCLEOTIDE SEQUENCE [LARGE SCALE GENOMIC DNA]</scope>
    <source>
        <strain evidence="1 2">NPDC000837</strain>
    </source>
</reference>
<evidence type="ECO:0000313" key="1">
    <source>
        <dbReference type="EMBL" id="MER6618456.1"/>
    </source>
</evidence>
<comment type="caution">
    <text evidence="1">The sequence shown here is derived from an EMBL/GenBank/DDBJ whole genome shotgun (WGS) entry which is preliminary data.</text>
</comment>
<organism evidence="1 2">
    <name type="scientific">Streptomyces xantholiticus</name>
    <dbReference type="NCBI Taxonomy" id="68285"/>
    <lineage>
        <taxon>Bacteria</taxon>
        <taxon>Bacillati</taxon>
        <taxon>Actinomycetota</taxon>
        <taxon>Actinomycetes</taxon>
        <taxon>Kitasatosporales</taxon>
        <taxon>Streptomycetaceae</taxon>
        <taxon>Streptomyces</taxon>
    </lineage>
</organism>
<sequence length="160" mass="17196">MTIALYRPVGTIDPATLIPAEVMERLSSRIVKDQPDIDHATARPIVGQAAAFLAASGRRPGSELAPSKLVDIGWHTFILYTVDYAFFCEQVAGRFIHHVPTDDGDQAPGDGAAARERTLTAITEAGYAIDHDLWSEATKMGECSQCHAGCTDSPNSGKKK</sequence>
<dbReference type="EMBL" id="JBEPBX010000061">
    <property type="protein sequence ID" value="MER6618456.1"/>
    <property type="molecule type" value="Genomic_DNA"/>
</dbReference>
<keyword evidence="2" id="KW-1185">Reference proteome</keyword>
<dbReference type="RefSeq" id="WP_351979289.1">
    <property type="nucleotide sequence ID" value="NZ_JBEPBX010000061.1"/>
</dbReference>
<gene>
    <name evidence="1" type="ORF">ABT276_35215</name>
</gene>
<proteinExistence type="predicted"/>
<name>A0ABV1V615_9ACTN</name>